<evidence type="ECO:0000256" key="6">
    <source>
        <dbReference type="ARBA" id="ARBA00093790"/>
    </source>
</evidence>
<evidence type="ECO:0000256" key="2">
    <source>
        <dbReference type="ARBA" id="ARBA00022747"/>
    </source>
</evidence>
<dbReference type="GO" id="GO:0009036">
    <property type="term" value="F:type II site-specific deoxyribonuclease activity"/>
    <property type="evidence" value="ECO:0007669"/>
    <property type="project" value="UniProtKB-EC"/>
</dbReference>
<dbReference type="GO" id="GO:0003677">
    <property type="term" value="F:DNA binding"/>
    <property type="evidence" value="ECO:0007669"/>
    <property type="project" value="InterPro"/>
</dbReference>
<dbReference type="GO" id="GO:0009307">
    <property type="term" value="P:DNA restriction-modification system"/>
    <property type="evidence" value="ECO:0007669"/>
    <property type="project" value="InterPro"/>
</dbReference>
<accession>K9VQ39</accession>
<dbReference type="OrthoDB" id="451919at2"/>
<evidence type="ECO:0000313" key="8">
    <source>
        <dbReference type="Proteomes" id="UP000010478"/>
    </source>
</evidence>
<dbReference type="REBASE" id="57962">
    <property type="entry name" value="Oni7112ORF5427P"/>
</dbReference>
<dbReference type="Pfam" id="PF09520">
    <property type="entry name" value="RE_TdeIII"/>
    <property type="match status" value="1"/>
</dbReference>
<protein>
    <recommendedName>
        <fullName evidence="6">type II site-specific deoxyribonuclease</fullName>
        <ecNumber evidence="6">3.1.21.4</ecNumber>
    </recommendedName>
</protein>
<dbReference type="InterPro" id="IPR019045">
    <property type="entry name" value="Restrct_endonuc_II_HinfI"/>
</dbReference>
<dbReference type="EC" id="3.1.21.4" evidence="6"/>
<gene>
    <name evidence="7" type="ORF">Osc7112_5428</name>
</gene>
<dbReference type="HOGENOM" id="CLU_086963_0_0_3"/>
<evidence type="ECO:0000313" key="7">
    <source>
        <dbReference type="EMBL" id="AFZ09664.1"/>
    </source>
</evidence>
<keyword evidence="2" id="KW-0680">Restriction system</keyword>
<reference evidence="7 8" key="1">
    <citation type="submission" date="2012-05" db="EMBL/GenBank/DDBJ databases">
        <title>Finished chromosome of genome of Oscillatoria sp. PCC 7112.</title>
        <authorList>
            <consortium name="US DOE Joint Genome Institute"/>
            <person name="Gugger M."/>
            <person name="Coursin T."/>
            <person name="Rippka R."/>
            <person name="Tandeau De Marsac N."/>
            <person name="Huntemann M."/>
            <person name="Wei C.-L."/>
            <person name="Han J."/>
            <person name="Detter J.C."/>
            <person name="Han C."/>
            <person name="Tapia R."/>
            <person name="Davenport K."/>
            <person name="Daligault H."/>
            <person name="Erkkila T."/>
            <person name="Gu W."/>
            <person name="Munk A.C.C."/>
            <person name="Teshima H."/>
            <person name="Xu Y."/>
            <person name="Chain P."/>
            <person name="Chen A."/>
            <person name="Krypides N."/>
            <person name="Mavromatis K."/>
            <person name="Markowitz V."/>
            <person name="Szeto E."/>
            <person name="Ivanova N."/>
            <person name="Mikhailova N."/>
            <person name="Ovchinnikova G."/>
            <person name="Pagani I."/>
            <person name="Pati A."/>
            <person name="Goodwin L."/>
            <person name="Peters L."/>
            <person name="Pitluck S."/>
            <person name="Woyke T."/>
            <person name="Kerfeld C."/>
        </authorList>
    </citation>
    <scope>NUCLEOTIDE SEQUENCE [LARGE SCALE GENOMIC DNA]</scope>
    <source>
        <strain evidence="7 8">PCC 7112</strain>
    </source>
</reference>
<dbReference type="STRING" id="179408.Osc7112_5428"/>
<keyword evidence="1" id="KW-0540">Nuclease</keyword>
<dbReference type="KEGG" id="oni:Osc7112_5428"/>
<keyword evidence="4 7" id="KW-0378">Hydrolase</keyword>
<evidence type="ECO:0000256" key="1">
    <source>
        <dbReference type="ARBA" id="ARBA00022722"/>
    </source>
</evidence>
<keyword evidence="8" id="KW-1185">Reference proteome</keyword>
<dbReference type="EMBL" id="CP003614">
    <property type="protein sequence ID" value="AFZ09664.1"/>
    <property type="molecule type" value="Genomic_DNA"/>
</dbReference>
<dbReference type="PATRIC" id="fig|179408.3.peg.6776"/>
<dbReference type="AlphaFoldDB" id="K9VQ39"/>
<evidence type="ECO:0000256" key="3">
    <source>
        <dbReference type="ARBA" id="ARBA00022759"/>
    </source>
</evidence>
<comment type="catalytic activity">
    <reaction evidence="5">
        <text>Endonucleolytic cleavage of DNA to give specific double-stranded fragments with terminal 5'-phosphates.</text>
        <dbReference type="EC" id="3.1.21.4"/>
    </reaction>
</comment>
<evidence type="ECO:0000256" key="4">
    <source>
        <dbReference type="ARBA" id="ARBA00022801"/>
    </source>
</evidence>
<dbReference type="Proteomes" id="UP000010478">
    <property type="component" value="Chromosome"/>
</dbReference>
<sequence>MSAISSTTRVIIKAYLEVFIENLVNEYRGRLIPKLDIPAAYLSGQSSTEQSELLQTAIVPSELLRINEFERGFSSRLGTTYEECAKLIALEHHQEASRSYEISGEVSIEAIHEIERQLALFEQSADKNENKPAFEEMIEAVLEAQKTNHLVTRSVKADLYVLSHDGRKFLFEIKGSKPNKGQCLEVIQRLLRFHLLCGQSRPAAQCYYAMAYNPYGPNRSDYKWSAARKYTPFEQAVIMGDEFWNIIGGETAYEELLDIYQEVGREKGKYMLDALAFGF</sequence>
<keyword evidence="3" id="KW-0255">Endonuclease</keyword>
<proteinExistence type="predicted"/>
<name>K9VQ39_9CYAN</name>
<organism evidence="7 8">
    <name type="scientific">Phormidium nigroviride PCC 7112</name>
    <dbReference type="NCBI Taxonomy" id="179408"/>
    <lineage>
        <taxon>Bacteria</taxon>
        <taxon>Bacillati</taxon>
        <taxon>Cyanobacteriota</taxon>
        <taxon>Cyanophyceae</taxon>
        <taxon>Oscillatoriophycideae</taxon>
        <taxon>Oscillatoriales</taxon>
        <taxon>Oscillatoriaceae</taxon>
        <taxon>Phormidium</taxon>
    </lineage>
</organism>
<dbReference type="eggNOG" id="ENOG502Z9T1">
    <property type="taxonomic scope" value="Bacteria"/>
</dbReference>
<evidence type="ECO:0000256" key="5">
    <source>
        <dbReference type="ARBA" id="ARBA00093760"/>
    </source>
</evidence>
<dbReference type="RefSeq" id="WP_015178871.1">
    <property type="nucleotide sequence ID" value="NC_019729.1"/>
</dbReference>